<gene>
    <name evidence="6" type="ORF">BASA50_003450</name>
</gene>
<comment type="caution">
    <text evidence="6">The sequence shown here is derived from an EMBL/GenBank/DDBJ whole genome shotgun (WGS) entry which is preliminary data.</text>
</comment>
<dbReference type="Proteomes" id="UP001648503">
    <property type="component" value="Unassembled WGS sequence"/>
</dbReference>
<dbReference type="EC" id="3.5.1.98" evidence="1 4"/>
<keyword evidence="4" id="KW-0804">Transcription</keyword>
<keyword evidence="4" id="KW-0539">Nucleus</keyword>
<evidence type="ECO:0000313" key="7">
    <source>
        <dbReference type="Proteomes" id="UP001648503"/>
    </source>
</evidence>
<dbReference type="InterPro" id="IPR003084">
    <property type="entry name" value="HDAC_I/II"/>
</dbReference>
<dbReference type="InterPro" id="IPR037138">
    <property type="entry name" value="His_deacetylse_dom_sf"/>
</dbReference>
<evidence type="ECO:0000256" key="2">
    <source>
        <dbReference type="ARBA" id="ARBA00022801"/>
    </source>
</evidence>
<dbReference type="InterPro" id="IPR023696">
    <property type="entry name" value="Ureohydrolase_dom_sf"/>
</dbReference>
<evidence type="ECO:0000313" key="6">
    <source>
        <dbReference type="EMBL" id="KAH6598943.1"/>
    </source>
</evidence>
<keyword evidence="2 4" id="KW-0378">Hydrolase</keyword>
<evidence type="ECO:0000256" key="4">
    <source>
        <dbReference type="PIRNR" id="PIRNR037913"/>
    </source>
</evidence>
<dbReference type="SUPFAM" id="SSF52768">
    <property type="entry name" value="Arginase/deacetylase"/>
    <property type="match status" value="1"/>
</dbReference>
<dbReference type="Gene3D" id="3.40.800.20">
    <property type="entry name" value="Histone deacetylase domain"/>
    <property type="match status" value="1"/>
</dbReference>
<dbReference type="PIRSF" id="PIRSF037913">
    <property type="entry name" value="His_deacetylse_1"/>
    <property type="match status" value="1"/>
</dbReference>
<proteinExistence type="inferred from homology"/>
<sequence length="401" mass="43952">MPSSRRVGYIFCNELVAASDSLPSNKGRASLVHSLVKAYGLLDRMSQIEPEPATHLDLQVFHSSDYVSFLMEAEFLDPLSEAYQQDAEIYGLIDTYDYFFKAHRNSLSYNSDCYVFPGLRKYALWIAGASLASARSLVSGQYQIVLNWDGGRHHGKRDEASGFCHINDIVLAIMELHKRFNRVLYVDVDVHHGDGVESAFIATPRALTLSFHRHEIGFFPGTGGQFDAGIGKGRHHALNIPLRSGMRGPSFARLFQQITASAIDAYTPDAIVMQCGVDGLSLDPLGGNWNLDTTSIGDCVKTVVNAGLPTLFCGGGGYNATAAACCWTYCTSIVIEGSSVGDGVPISADLPDHDYLDQYAPEFSLFSRLGNMQDHNDSDYLDMVSEGIQTHLDIIKENSKI</sequence>
<dbReference type="InterPro" id="IPR023801">
    <property type="entry name" value="His_deacetylse_dom"/>
</dbReference>
<feature type="domain" description="Histone deacetylase" evidence="5">
    <location>
        <begin position="23"/>
        <end position="333"/>
    </location>
</feature>
<dbReference type="PRINTS" id="PR01271">
    <property type="entry name" value="HISDACETLASE"/>
</dbReference>
<reference evidence="6 7" key="1">
    <citation type="submission" date="2021-02" db="EMBL/GenBank/DDBJ databases">
        <title>Variation within the Batrachochytrium salamandrivorans European outbreak.</title>
        <authorList>
            <person name="Kelly M."/>
            <person name="Pasmans F."/>
            <person name="Shea T.P."/>
            <person name="Munoz J.F."/>
            <person name="Carranza S."/>
            <person name="Cuomo C.A."/>
            <person name="Martel A."/>
        </authorList>
    </citation>
    <scope>NUCLEOTIDE SEQUENCE [LARGE SCALE GENOMIC DNA]</scope>
    <source>
        <strain evidence="6 7">AMFP18/2</strain>
    </source>
</reference>
<comment type="similarity">
    <text evidence="4">Belongs to the histone deacetylase family. HD Type 1 subfamily.</text>
</comment>
<dbReference type="PANTHER" id="PTHR10625">
    <property type="entry name" value="HISTONE DEACETYLASE HDAC1-RELATED"/>
    <property type="match status" value="1"/>
</dbReference>
<dbReference type="InterPro" id="IPR000286">
    <property type="entry name" value="HDACs"/>
</dbReference>
<accession>A0ABQ8FIX6</accession>
<keyword evidence="4" id="KW-0805">Transcription regulation</keyword>
<evidence type="ECO:0000259" key="5">
    <source>
        <dbReference type="Pfam" id="PF00850"/>
    </source>
</evidence>
<comment type="subcellular location">
    <subcellularLocation>
        <location evidence="4">Nucleus</location>
    </subcellularLocation>
</comment>
<evidence type="ECO:0000256" key="3">
    <source>
        <dbReference type="ARBA" id="ARBA00022853"/>
    </source>
</evidence>
<dbReference type="Pfam" id="PF00850">
    <property type="entry name" value="Hist_deacetyl"/>
    <property type="match status" value="1"/>
</dbReference>
<protein>
    <recommendedName>
        <fullName evidence="1 4">Histone deacetylase</fullName>
        <ecNumber evidence="1 4">3.5.1.98</ecNumber>
    </recommendedName>
</protein>
<dbReference type="PANTHER" id="PTHR10625:SF15">
    <property type="entry name" value="HISTONE DEACETYLASE"/>
    <property type="match status" value="1"/>
</dbReference>
<evidence type="ECO:0000256" key="1">
    <source>
        <dbReference type="ARBA" id="ARBA00012111"/>
    </source>
</evidence>
<keyword evidence="3 4" id="KW-0156">Chromatin regulator</keyword>
<comment type="catalytic activity">
    <reaction evidence="4">
        <text>N(6)-acetyl-L-lysyl-[histone] + H2O = L-lysyl-[histone] + acetate</text>
        <dbReference type="Rhea" id="RHEA:58196"/>
        <dbReference type="Rhea" id="RHEA-COMP:9845"/>
        <dbReference type="Rhea" id="RHEA-COMP:11338"/>
        <dbReference type="ChEBI" id="CHEBI:15377"/>
        <dbReference type="ChEBI" id="CHEBI:29969"/>
        <dbReference type="ChEBI" id="CHEBI:30089"/>
        <dbReference type="ChEBI" id="CHEBI:61930"/>
        <dbReference type="EC" id="3.5.1.98"/>
    </reaction>
</comment>
<organism evidence="6 7">
    <name type="scientific">Batrachochytrium salamandrivorans</name>
    <dbReference type="NCBI Taxonomy" id="1357716"/>
    <lineage>
        <taxon>Eukaryota</taxon>
        <taxon>Fungi</taxon>
        <taxon>Fungi incertae sedis</taxon>
        <taxon>Chytridiomycota</taxon>
        <taxon>Chytridiomycota incertae sedis</taxon>
        <taxon>Chytridiomycetes</taxon>
        <taxon>Rhizophydiales</taxon>
        <taxon>Rhizophydiales incertae sedis</taxon>
        <taxon>Batrachochytrium</taxon>
    </lineage>
</organism>
<name>A0ABQ8FIX6_9FUNG</name>
<dbReference type="PRINTS" id="PR01270">
    <property type="entry name" value="HDASUPER"/>
</dbReference>
<keyword evidence="7" id="KW-1185">Reference proteome</keyword>
<dbReference type="EMBL" id="JAFCIX010000093">
    <property type="protein sequence ID" value="KAH6598943.1"/>
    <property type="molecule type" value="Genomic_DNA"/>
</dbReference>